<feature type="transmembrane region" description="Helical" evidence="1">
    <location>
        <begin position="12"/>
        <end position="33"/>
    </location>
</feature>
<dbReference type="Ensembl" id="ENSSSCT00000046356.2">
    <property type="protein sequence ID" value="ENSSSCP00000040288.2"/>
    <property type="gene ID" value="ENSSSCG00000035312.2"/>
</dbReference>
<reference evidence="2" key="3">
    <citation type="submission" date="2025-08" db="UniProtKB">
        <authorList>
            <consortium name="Ensembl"/>
        </authorList>
    </citation>
    <scope>IDENTIFICATION</scope>
</reference>
<organism evidence="2 3">
    <name type="scientific">Sus scrofa</name>
    <name type="common">Pig</name>
    <dbReference type="NCBI Taxonomy" id="9823"/>
    <lineage>
        <taxon>Eukaryota</taxon>
        <taxon>Metazoa</taxon>
        <taxon>Chordata</taxon>
        <taxon>Craniata</taxon>
        <taxon>Vertebrata</taxon>
        <taxon>Euteleostomi</taxon>
        <taxon>Mammalia</taxon>
        <taxon>Eutheria</taxon>
        <taxon>Laurasiatheria</taxon>
        <taxon>Artiodactyla</taxon>
        <taxon>Suina</taxon>
        <taxon>Suidae</taxon>
        <taxon>Sus</taxon>
    </lineage>
</organism>
<protein>
    <submittedName>
        <fullName evidence="2">Uncharacterized protein</fullName>
    </submittedName>
</protein>
<keyword evidence="1" id="KW-1133">Transmembrane helix</keyword>
<evidence type="ECO:0000313" key="3">
    <source>
        <dbReference type="Proteomes" id="UP000008227"/>
    </source>
</evidence>
<dbReference type="AlphaFoldDB" id="A0A287A8T3"/>
<reference evidence="2" key="4">
    <citation type="submission" date="2025-09" db="UniProtKB">
        <authorList>
            <consortium name="Ensembl"/>
        </authorList>
    </citation>
    <scope>IDENTIFICATION</scope>
</reference>
<keyword evidence="3" id="KW-1185">Reference proteome</keyword>
<keyword evidence="1" id="KW-0812">Transmembrane</keyword>
<dbReference type="GeneTree" id="ENSGT00950000185382"/>
<dbReference type="Bgee" id="ENSSSCG00000035312">
    <property type="expression patterns" value="Expressed in ovary and 39 other cell types or tissues"/>
</dbReference>
<dbReference type="Proteomes" id="UP000008227">
    <property type="component" value="Chromosome X"/>
</dbReference>
<dbReference type="InParanoid" id="A0A287A8T3"/>
<proteinExistence type="predicted"/>
<keyword evidence="1" id="KW-0472">Membrane</keyword>
<evidence type="ECO:0000313" key="2">
    <source>
        <dbReference type="Ensembl" id="ENSSSCP00000040288.2"/>
    </source>
</evidence>
<reference evidence="3" key="1">
    <citation type="submission" date="2009-11" db="EMBL/GenBank/DDBJ databases">
        <authorList>
            <consortium name="Porcine genome sequencing project"/>
        </authorList>
    </citation>
    <scope>NUCLEOTIDE SEQUENCE [LARGE SCALE GENOMIC DNA]</scope>
    <source>
        <strain evidence="3">Duroc</strain>
    </source>
</reference>
<name>A0A287A8T3_PIG</name>
<accession>A0A287A8T3</accession>
<sequence length="80" mass="8606">VQLAAAEGRTGPLRIVVLVLSVGLTWILVSILFGRPGSGFPRIQQLFASECPPWEGPRGGRGGCSHILLPTPNLWQPFIC</sequence>
<evidence type="ECO:0000256" key="1">
    <source>
        <dbReference type="SAM" id="Phobius"/>
    </source>
</evidence>
<reference evidence="2" key="2">
    <citation type="journal article" date="2020" name="Gigascience">
        <title>An improved pig reference genome sequence to enable pig genetics and genomics research.</title>
        <authorList>
            <person name="Warr A."/>
            <person name="Affara N."/>
            <person name="Aken B."/>
            <person name="Beiki H."/>
            <person name="Bickhart D.M."/>
            <person name="Billis K."/>
            <person name="Chow W."/>
            <person name="Eory L."/>
            <person name="Finlayson H.A."/>
            <person name="Flicek P."/>
            <person name="Giron C.G."/>
            <person name="Griffin D.K."/>
            <person name="Hall R."/>
            <person name="Hannum G."/>
            <person name="Hourlier T."/>
            <person name="Howe K."/>
            <person name="Hume D.A."/>
            <person name="Izuogu O."/>
            <person name="Kim K."/>
            <person name="Koren S."/>
            <person name="Liu H."/>
            <person name="Manchanda N."/>
            <person name="Martin F.J."/>
            <person name="Nonneman D.J."/>
            <person name="O'Connor R.E."/>
            <person name="Phillippy A.M."/>
            <person name="Rohrer G.A."/>
            <person name="Rosen B.D."/>
            <person name="Rund L.A."/>
            <person name="Sargent C.A."/>
            <person name="Schook L.B."/>
            <person name="Schroeder S.G."/>
            <person name="Schwartz A.S."/>
            <person name="Skinner B.M."/>
            <person name="Talbot R."/>
            <person name="Tseng E."/>
            <person name="Tuggle C.K."/>
            <person name="Watson M."/>
            <person name="Smith T.P.L."/>
            <person name="Archibald A.L."/>
        </authorList>
    </citation>
    <scope>NUCLEOTIDE SEQUENCE [LARGE SCALE GENOMIC DNA]</scope>
    <source>
        <strain evidence="2">Duroc</strain>
    </source>
</reference>